<dbReference type="EMBL" id="KI894026">
    <property type="protein sequence ID" value="OCF21851.1"/>
    <property type="molecule type" value="Genomic_DNA"/>
</dbReference>
<dbReference type="Pfam" id="PF21671">
    <property type="entry name" value="CPL1-like"/>
    <property type="match status" value="1"/>
</dbReference>
<keyword evidence="1" id="KW-0732">Signal</keyword>
<feature type="signal peptide" evidence="1">
    <location>
        <begin position="1"/>
        <end position="20"/>
    </location>
</feature>
<sequence>MTSSLAYLGLLVILLTLSQANILRLGCYPSRPGGDVLLTNDFMSVEDCAAGCSRTYKALYALAYQYEYWNAELQQSDIRSVCLCGDTLGPTLPGWTYLNGCPAINYPWEPESVTEVWLLQTTFTRLGCGGISDYEERSFTEVDEFENCFAQCRDSEYAYVDRLTLEVGLRCSCSNEPVHSIIDNCQGADLQGFNWMIFQHPPGSSGAPSAWVKRQLKERLEKEAGLRAMAVCPQGLTACRTSPGDDSSFECLDTQSELESCGGCIHGVLGQSDDMSKADMDCSSISGVAPDGVTCLSGQCLAFACEEGYNLKSNQCLHVG</sequence>
<keyword evidence="5" id="KW-1185">Reference proteome</keyword>
<evidence type="ECO:0000313" key="5">
    <source>
        <dbReference type="Proteomes" id="UP000092730"/>
    </source>
</evidence>
<feature type="chain" id="PRO_5042334621" description="Protein CPL1-like domain-containing protein" evidence="1">
    <location>
        <begin position="21"/>
        <end position="320"/>
    </location>
</feature>
<dbReference type="VEuPathDB" id="FungiDB:I302_08630"/>
<feature type="domain" description="Protein CPL1-like" evidence="2">
    <location>
        <begin position="249"/>
        <end position="314"/>
    </location>
</feature>
<dbReference type="InterPro" id="IPR048661">
    <property type="entry name" value="CPL1-like"/>
</dbReference>
<dbReference type="PANTHER" id="PTHR35192:SF2">
    <property type="entry name" value="APPLE DOMAIN-CONTAINING PROTEIN"/>
    <property type="match status" value="1"/>
</dbReference>
<evidence type="ECO:0000256" key="1">
    <source>
        <dbReference type="SAM" id="SignalP"/>
    </source>
</evidence>
<reference evidence="4" key="2">
    <citation type="submission" date="2013-07" db="EMBL/GenBank/DDBJ databases">
        <authorList>
            <consortium name="The Broad Institute Genome Sequencing Platform"/>
            <person name="Cuomo C."/>
            <person name="Litvintseva A."/>
            <person name="Chen Y."/>
            <person name="Heitman J."/>
            <person name="Sun S."/>
            <person name="Springer D."/>
            <person name="Dromer F."/>
            <person name="Young S.K."/>
            <person name="Zeng Q."/>
            <person name="Gargeya S."/>
            <person name="Fitzgerald M."/>
            <person name="Abouelleil A."/>
            <person name="Alvarado L."/>
            <person name="Berlin A.M."/>
            <person name="Chapman S.B."/>
            <person name="Dewar J."/>
            <person name="Goldberg J."/>
            <person name="Griggs A."/>
            <person name="Gujja S."/>
            <person name="Hansen M."/>
            <person name="Howarth C."/>
            <person name="Imamovic A."/>
            <person name="Larimer J."/>
            <person name="McCowan C."/>
            <person name="Murphy C."/>
            <person name="Pearson M."/>
            <person name="Priest M."/>
            <person name="Roberts A."/>
            <person name="Saif S."/>
            <person name="Shea T."/>
            <person name="Sykes S."/>
            <person name="Wortman J."/>
            <person name="Nusbaum C."/>
            <person name="Birren B."/>
        </authorList>
    </citation>
    <scope>NUCLEOTIDE SEQUENCE</scope>
    <source>
        <strain evidence="4">CBS 10118</strain>
    </source>
</reference>
<dbReference type="GeneID" id="30213029"/>
<accession>A0A1B9FSV0</accession>
<dbReference type="PANTHER" id="PTHR35192">
    <property type="entry name" value="PROTEIN, PUTATIVE-RELATED"/>
    <property type="match status" value="1"/>
</dbReference>
<evidence type="ECO:0000313" key="3">
    <source>
        <dbReference type="EMBL" id="OCF21851.1"/>
    </source>
</evidence>
<proteinExistence type="predicted"/>
<dbReference type="InterPro" id="IPR038955">
    <property type="entry name" value="PriA/CPL1_fungi"/>
</dbReference>
<reference evidence="4" key="4">
    <citation type="submission" date="2024-02" db="EMBL/GenBank/DDBJ databases">
        <title>Comparative genomics of Cryptococcus and Kwoniella reveals pathogenesis evolution and contrasting modes of karyotype evolution via chromosome fusion or intercentromeric recombination.</title>
        <authorList>
            <person name="Coelho M.A."/>
            <person name="David-Palma M."/>
            <person name="Shea T."/>
            <person name="Bowers K."/>
            <person name="McGinley-Smith S."/>
            <person name="Mohammad A.W."/>
            <person name="Gnirke A."/>
            <person name="Yurkov A.M."/>
            <person name="Nowrousian M."/>
            <person name="Sun S."/>
            <person name="Cuomo C.A."/>
            <person name="Heitman J."/>
        </authorList>
    </citation>
    <scope>NUCLEOTIDE SEQUENCE</scope>
    <source>
        <strain evidence="4">CBS 10118</strain>
    </source>
</reference>
<reference evidence="3" key="3">
    <citation type="submission" date="2014-01" db="EMBL/GenBank/DDBJ databases">
        <title>Evolution of pathogenesis and genome organization in the Tremellales.</title>
        <authorList>
            <person name="Cuomo C."/>
            <person name="Litvintseva A."/>
            <person name="Heitman J."/>
            <person name="Chen Y."/>
            <person name="Sun S."/>
            <person name="Springer D."/>
            <person name="Dromer F."/>
            <person name="Young S."/>
            <person name="Zeng Q."/>
            <person name="Chapman S."/>
            <person name="Gujja S."/>
            <person name="Saif S."/>
            <person name="Birren B."/>
        </authorList>
    </citation>
    <scope>NUCLEOTIDE SEQUENCE</scope>
    <source>
        <strain evidence="3">CBS 10118</strain>
    </source>
</reference>
<evidence type="ECO:0000259" key="2">
    <source>
        <dbReference type="Pfam" id="PF21671"/>
    </source>
</evidence>
<dbReference type="AlphaFoldDB" id="A0A1B9FSV0"/>
<dbReference type="OrthoDB" id="2562698at2759"/>
<dbReference type="STRING" id="1296100.A0A1B9FSV0"/>
<reference evidence="3" key="1">
    <citation type="submission" date="2013-07" db="EMBL/GenBank/DDBJ databases">
        <title>The Genome Sequence of Cryptococcus bestiolae CBS10118.</title>
        <authorList>
            <consortium name="The Broad Institute Genome Sequencing Platform"/>
            <person name="Cuomo C."/>
            <person name="Litvintseva A."/>
            <person name="Chen Y."/>
            <person name="Heitman J."/>
            <person name="Sun S."/>
            <person name="Springer D."/>
            <person name="Dromer F."/>
            <person name="Young S.K."/>
            <person name="Zeng Q."/>
            <person name="Gargeya S."/>
            <person name="Fitzgerald M."/>
            <person name="Abouelleil A."/>
            <person name="Alvarado L."/>
            <person name="Berlin A.M."/>
            <person name="Chapman S.B."/>
            <person name="Dewar J."/>
            <person name="Goldberg J."/>
            <person name="Griggs A."/>
            <person name="Gujja S."/>
            <person name="Hansen M."/>
            <person name="Howarth C."/>
            <person name="Imamovic A."/>
            <person name="Larimer J."/>
            <person name="McCowan C."/>
            <person name="Murphy C."/>
            <person name="Pearson M."/>
            <person name="Priest M."/>
            <person name="Roberts A."/>
            <person name="Saif S."/>
            <person name="Shea T."/>
            <person name="Sykes S."/>
            <person name="Wortman J."/>
            <person name="Nusbaum C."/>
            <person name="Birren B."/>
        </authorList>
    </citation>
    <scope>NUCLEOTIDE SEQUENCE [LARGE SCALE GENOMIC DNA]</scope>
    <source>
        <strain evidence="3">CBS 10118</strain>
    </source>
</reference>
<dbReference type="EMBL" id="CP144543">
    <property type="protein sequence ID" value="WVW83324.1"/>
    <property type="molecule type" value="Genomic_DNA"/>
</dbReference>
<name>A0A1B9FSV0_9TREE</name>
<gene>
    <name evidence="3" type="ORF">I302_08630</name>
    <name evidence="4" type="ORF">I302_105343</name>
</gene>
<organism evidence="3">
    <name type="scientific">Kwoniella bestiolae CBS 10118</name>
    <dbReference type="NCBI Taxonomy" id="1296100"/>
    <lineage>
        <taxon>Eukaryota</taxon>
        <taxon>Fungi</taxon>
        <taxon>Dikarya</taxon>
        <taxon>Basidiomycota</taxon>
        <taxon>Agaricomycotina</taxon>
        <taxon>Tremellomycetes</taxon>
        <taxon>Tremellales</taxon>
        <taxon>Cryptococcaceae</taxon>
        <taxon>Kwoniella</taxon>
    </lineage>
</organism>
<evidence type="ECO:0000313" key="4">
    <source>
        <dbReference type="EMBL" id="WVW83324.1"/>
    </source>
</evidence>
<dbReference type="KEGG" id="kbi:30213029"/>
<dbReference type="Proteomes" id="UP000092730">
    <property type="component" value="Chromosome 3"/>
</dbReference>
<protein>
    <recommendedName>
        <fullName evidence="2">Protein CPL1-like domain-containing protein</fullName>
    </recommendedName>
</protein>
<dbReference type="RefSeq" id="XP_019042921.1">
    <property type="nucleotide sequence ID" value="XM_019195208.1"/>
</dbReference>